<keyword evidence="11 15" id="KW-0560">Oxidoreductase</keyword>
<dbReference type="InterPro" id="IPR024072">
    <property type="entry name" value="DHFR-like_dom_sf"/>
</dbReference>
<feature type="binding site" evidence="18">
    <location>
        <position position="74"/>
    </location>
    <ligand>
        <name>Zn(2+)</name>
        <dbReference type="ChEBI" id="CHEBI:29105"/>
        <note>catalytic</note>
    </ligand>
</feature>
<dbReference type="GO" id="GO:0008835">
    <property type="term" value="F:diaminohydroxyphosphoribosylaminopyrimidine deaminase activity"/>
    <property type="evidence" value="ECO:0007669"/>
    <property type="project" value="UniProtKB-EC"/>
</dbReference>
<evidence type="ECO:0000256" key="6">
    <source>
        <dbReference type="ARBA" id="ARBA00022619"/>
    </source>
</evidence>
<evidence type="ECO:0000256" key="3">
    <source>
        <dbReference type="ARBA" id="ARBA00004910"/>
    </source>
</evidence>
<feature type="binding site" evidence="17">
    <location>
        <position position="203"/>
    </location>
    <ligand>
        <name>substrate</name>
    </ligand>
</feature>
<comment type="similarity">
    <text evidence="4 15">In the N-terminal section; belongs to the cytidine and deoxycytidylate deaminase family.</text>
</comment>
<dbReference type="PANTHER" id="PTHR38011">
    <property type="entry name" value="DIHYDROFOLATE REDUCTASE FAMILY PROTEIN (AFU_ORTHOLOGUE AFUA_8G06820)"/>
    <property type="match status" value="1"/>
</dbReference>
<comment type="function">
    <text evidence="1 15">Converts 2,5-diamino-6-(ribosylamino)-4(3h)-pyrimidinone 5'-phosphate into 5-amino-6-(ribosylamino)-2,4(1h,3h)-pyrimidinedione 5'-phosphate.</text>
</comment>
<proteinExistence type="inferred from homology"/>
<dbReference type="Proteomes" id="UP000190951">
    <property type="component" value="Chromosome"/>
</dbReference>
<keyword evidence="12" id="KW-0511">Multifunctional enzyme</keyword>
<dbReference type="FunFam" id="3.40.140.10:FF:000025">
    <property type="entry name" value="Riboflavin biosynthesis protein RibD"/>
    <property type="match status" value="1"/>
</dbReference>
<dbReference type="InterPro" id="IPR016192">
    <property type="entry name" value="APOBEC/CMP_deaminase_Zn-bd"/>
</dbReference>
<dbReference type="SUPFAM" id="SSF53597">
    <property type="entry name" value="Dihydrofolate reductase-like"/>
    <property type="match status" value="1"/>
</dbReference>
<dbReference type="GO" id="GO:0050661">
    <property type="term" value="F:NADP binding"/>
    <property type="evidence" value="ECO:0007669"/>
    <property type="project" value="InterPro"/>
</dbReference>
<dbReference type="EC" id="3.5.4.26" evidence="15"/>
<evidence type="ECO:0000256" key="15">
    <source>
        <dbReference type="PIRNR" id="PIRNR006769"/>
    </source>
</evidence>
<feature type="binding site" evidence="17">
    <location>
        <begin position="296"/>
        <end position="302"/>
    </location>
    <ligand>
        <name>NADP(+)</name>
        <dbReference type="ChEBI" id="CHEBI:58349"/>
    </ligand>
</feature>
<dbReference type="InterPro" id="IPR016193">
    <property type="entry name" value="Cytidine_deaminase-like"/>
</dbReference>
<keyword evidence="8 15" id="KW-0378">Hydrolase</keyword>
<organism evidence="19 20">
    <name type="scientific">Clostridium felsineum</name>
    <dbReference type="NCBI Taxonomy" id="36839"/>
    <lineage>
        <taxon>Bacteria</taxon>
        <taxon>Bacillati</taxon>
        <taxon>Bacillota</taxon>
        <taxon>Clostridia</taxon>
        <taxon>Eubacteriales</taxon>
        <taxon>Clostridiaceae</taxon>
        <taxon>Clostridium</taxon>
    </lineage>
</organism>
<evidence type="ECO:0000256" key="7">
    <source>
        <dbReference type="ARBA" id="ARBA00022723"/>
    </source>
</evidence>
<evidence type="ECO:0000256" key="17">
    <source>
        <dbReference type="PIRSR" id="PIRSR006769-2"/>
    </source>
</evidence>
<evidence type="ECO:0000256" key="12">
    <source>
        <dbReference type="ARBA" id="ARBA00023268"/>
    </source>
</evidence>
<feature type="binding site" evidence="17">
    <location>
        <position position="153"/>
    </location>
    <ligand>
        <name>NADP(+)</name>
        <dbReference type="ChEBI" id="CHEBI:58349"/>
    </ligand>
</feature>
<dbReference type="PROSITE" id="PS00903">
    <property type="entry name" value="CYT_DCMP_DEAMINASES_1"/>
    <property type="match status" value="1"/>
</dbReference>
<feature type="binding site" evidence="17">
    <location>
        <position position="169"/>
    </location>
    <ligand>
        <name>NADP(+)</name>
        <dbReference type="ChEBI" id="CHEBI:58349"/>
    </ligand>
</feature>
<evidence type="ECO:0000256" key="1">
    <source>
        <dbReference type="ARBA" id="ARBA00002151"/>
    </source>
</evidence>
<feature type="binding site" evidence="18">
    <location>
        <position position="49"/>
    </location>
    <ligand>
        <name>Zn(2+)</name>
        <dbReference type="ChEBI" id="CHEBI:29105"/>
        <note>catalytic</note>
    </ligand>
</feature>
<comment type="pathway">
    <text evidence="2 15">Cofactor biosynthesis; riboflavin biosynthesis; 5-amino-6-(D-ribitylamino)uracil from GTP: step 2/4.</text>
</comment>
<dbReference type="SUPFAM" id="SSF53927">
    <property type="entry name" value="Cytidine deaminase-like"/>
    <property type="match status" value="1"/>
</dbReference>
<keyword evidence="6 15" id="KW-0686">Riboflavin biosynthesis</keyword>
<gene>
    <name evidence="19" type="primary">ribD</name>
    <name evidence="19" type="ORF">CROST_010680</name>
</gene>
<reference evidence="19 20" key="1">
    <citation type="submission" date="2022-04" db="EMBL/GenBank/DDBJ databases">
        <title>Genome sequence of C. roseum typestrain.</title>
        <authorList>
            <person name="Poehlein A."/>
            <person name="Schoch T."/>
            <person name="Duerre P."/>
            <person name="Daniel R."/>
        </authorList>
    </citation>
    <scope>NUCLEOTIDE SEQUENCE [LARGE SCALE GENOMIC DNA]</scope>
    <source>
        <strain evidence="19 20">DSM 7320</strain>
    </source>
</reference>
<sequence>MNEAFMKRALDIAKKGSGYVNPNPMVGAVIVKDNKIIGEGYHEKFGGNHAEVNALKMAGDEAKGAELYVTLEPCSHYGKTPPCALAVVKAGIKKVIIAMEDPNPLVSSRGIKILRDKGIDVVIGIMKEEAEKLNEVFIKYIRTKKPFVVMKTACTLDGKICTVSGENRWISGEASRRYVHYLRSKYMGIMVGVDTAILDNPLLTTRVDNKKLRSPTAIIVDSKLRVPFKLKIFDTLSERKIILATTELAEDDKVSKFKDMGVTIIKTPNKNGRVDLNYLMNELGDRGVDSILLEGGSKLNFSCLKEKITDKVNYFVAPIIVGGEKSKGTVGGDGIDHLSDAIKIFDVHSEKIGQDILITGYVNRR</sequence>
<dbReference type="InterPro" id="IPR011549">
    <property type="entry name" value="RibD_C"/>
</dbReference>
<dbReference type="InterPro" id="IPR002734">
    <property type="entry name" value="RibDG_C"/>
</dbReference>
<feature type="binding site" evidence="17">
    <location>
        <position position="195"/>
    </location>
    <ligand>
        <name>NADP(+)</name>
        <dbReference type="ChEBI" id="CHEBI:58349"/>
    </ligand>
</feature>
<feature type="binding site" evidence="17">
    <location>
        <position position="222"/>
    </location>
    <ligand>
        <name>NADP(+)</name>
        <dbReference type="ChEBI" id="CHEBI:58349"/>
    </ligand>
</feature>
<comment type="catalytic activity">
    <reaction evidence="13 15">
        <text>5-amino-6-(5-phospho-D-ribitylamino)uracil + NADP(+) = 5-amino-6-(5-phospho-D-ribosylamino)uracil + NADPH + H(+)</text>
        <dbReference type="Rhea" id="RHEA:17845"/>
        <dbReference type="ChEBI" id="CHEBI:15378"/>
        <dbReference type="ChEBI" id="CHEBI:57783"/>
        <dbReference type="ChEBI" id="CHEBI:58349"/>
        <dbReference type="ChEBI" id="CHEBI:58421"/>
        <dbReference type="ChEBI" id="CHEBI:58453"/>
        <dbReference type="EC" id="1.1.1.193"/>
    </reaction>
</comment>
<dbReference type="InterPro" id="IPR050765">
    <property type="entry name" value="Riboflavin_Biosynth_HTPR"/>
</dbReference>
<evidence type="ECO:0000313" key="20">
    <source>
        <dbReference type="Proteomes" id="UP000190951"/>
    </source>
</evidence>
<evidence type="ECO:0000256" key="11">
    <source>
        <dbReference type="ARBA" id="ARBA00023002"/>
    </source>
</evidence>
<dbReference type="Pfam" id="PF01872">
    <property type="entry name" value="RibD_C"/>
    <property type="match status" value="1"/>
</dbReference>
<dbReference type="EMBL" id="CP096983">
    <property type="protein sequence ID" value="URZ10360.1"/>
    <property type="molecule type" value="Genomic_DNA"/>
</dbReference>
<dbReference type="InterPro" id="IPR004794">
    <property type="entry name" value="Eubact_RibD"/>
</dbReference>
<evidence type="ECO:0000313" key="19">
    <source>
        <dbReference type="EMBL" id="URZ10360.1"/>
    </source>
</evidence>
<evidence type="ECO:0000256" key="9">
    <source>
        <dbReference type="ARBA" id="ARBA00022833"/>
    </source>
</evidence>
<dbReference type="GO" id="GO:0009231">
    <property type="term" value="P:riboflavin biosynthetic process"/>
    <property type="evidence" value="ECO:0007669"/>
    <property type="project" value="UniProtKB-UniPathway"/>
</dbReference>
<accession>A0A1S8MG73</accession>
<dbReference type="CDD" id="cd01284">
    <property type="entry name" value="Riboflavin_deaminase-reductase"/>
    <property type="match status" value="1"/>
</dbReference>
<keyword evidence="10 15" id="KW-0521">NADP</keyword>
<keyword evidence="7 15" id="KW-0479">Metal-binding</keyword>
<keyword evidence="9 15" id="KW-0862">Zinc</keyword>
<dbReference type="PIRSF" id="PIRSF006769">
    <property type="entry name" value="RibD"/>
    <property type="match status" value="1"/>
</dbReference>
<dbReference type="AlphaFoldDB" id="A0A1S8MG73"/>
<comment type="cofactor">
    <cofactor evidence="15 18">
        <name>Zn(2+)</name>
        <dbReference type="ChEBI" id="CHEBI:29105"/>
    </cofactor>
    <text evidence="15 18">Binds 1 zinc ion.</text>
</comment>
<dbReference type="Pfam" id="PF00383">
    <property type="entry name" value="dCMP_cyt_deam_1"/>
    <property type="match status" value="1"/>
</dbReference>
<dbReference type="NCBIfam" id="TIGR00227">
    <property type="entry name" value="ribD_Cterm"/>
    <property type="match status" value="1"/>
</dbReference>
<dbReference type="KEGG" id="crw:CROST_010680"/>
<protein>
    <recommendedName>
        <fullName evidence="15">Riboflavin biosynthesis protein RibD</fullName>
    </recommendedName>
    <domain>
        <recommendedName>
            <fullName evidence="15">Diaminohydroxyphosphoribosylaminopyrimidine deaminase</fullName>
            <shortName evidence="15">DRAP deaminase</shortName>
            <ecNumber evidence="15">3.5.4.26</ecNumber>
        </recommendedName>
        <alternativeName>
            <fullName evidence="15">Riboflavin-specific deaminase</fullName>
        </alternativeName>
    </domain>
    <domain>
        <recommendedName>
            <fullName evidence="15">5-amino-6-(5-phosphoribosylamino)uracil reductase</fullName>
            <ecNumber evidence="15">1.1.1.193</ecNumber>
        </recommendedName>
        <alternativeName>
            <fullName evidence="15">HTP reductase</fullName>
        </alternativeName>
    </domain>
</protein>
<evidence type="ECO:0000256" key="14">
    <source>
        <dbReference type="ARBA" id="ARBA00049886"/>
    </source>
</evidence>
<feature type="binding site" evidence="17">
    <location>
        <position position="294"/>
    </location>
    <ligand>
        <name>substrate</name>
    </ligand>
</feature>
<dbReference type="PROSITE" id="PS51747">
    <property type="entry name" value="CYT_DCMP_DEAMINASES_2"/>
    <property type="match status" value="1"/>
</dbReference>
<evidence type="ECO:0000256" key="2">
    <source>
        <dbReference type="ARBA" id="ARBA00004882"/>
    </source>
</evidence>
<evidence type="ECO:0000256" key="16">
    <source>
        <dbReference type="PIRSR" id="PIRSR006769-1"/>
    </source>
</evidence>
<dbReference type="GO" id="GO:0008270">
    <property type="term" value="F:zinc ion binding"/>
    <property type="evidence" value="ECO:0007669"/>
    <property type="project" value="InterPro"/>
</dbReference>
<dbReference type="EC" id="1.1.1.193" evidence="15"/>
<feature type="binding site" evidence="17">
    <location>
        <position position="199"/>
    </location>
    <ligand>
        <name>NADP(+)</name>
        <dbReference type="ChEBI" id="CHEBI:58349"/>
    </ligand>
</feature>
<dbReference type="GO" id="GO:0008703">
    <property type="term" value="F:5-amino-6-(5-phosphoribosylamino)uracil reductase activity"/>
    <property type="evidence" value="ECO:0007669"/>
    <property type="project" value="UniProtKB-EC"/>
</dbReference>
<feature type="binding site" evidence="17">
    <location>
        <position position="206"/>
    </location>
    <ligand>
        <name>substrate</name>
    </ligand>
</feature>
<feature type="binding site" evidence="18">
    <location>
        <position position="83"/>
    </location>
    <ligand>
        <name>Zn(2+)</name>
        <dbReference type="ChEBI" id="CHEBI:29105"/>
        <note>catalytic</note>
    </ligand>
</feature>
<comment type="similarity">
    <text evidence="5 15">In the C-terminal section; belongs to the HTP reductase family.</text>
</comment>
<comment type="catalytic activity">
    <reaction evidence="14 15">
        <text>2,5-diamino-6-hydroxy-4-(5-phosphoribosylamino)-pyrimidine + H2O + H(+) = 5-amino-6-(5-phospho-D-ribosylamino)uracil + NH4(+)</text>
        <dbReference type="Rhea" id="RHEA:21868"/>
        <dbReference type="ChEBI" id="CHEBI:15377"/>
        <dbReference type="ChEBI" id="CHEBI:15378"/>
        <dbReference type="ChEBI" id="CHEBI:28938"/>
        <dbReference type="ChEBI" id="CHEBI:58453"/>
        <dbReference type="ChEBI" id="CHEBI:58614"/>
        <dbReference type="EC" id="3.5.4.26"/>
    </reaction>
</comment>
<evidence type="ECO:0000256" key="5">
    <source>
        <dbReference type="ARBA" id="ARBA00007417"/>
    </source>
</evidence>
<evidence type="ECO:0000256" key="8">
    <source>
        <dbReference type="ARBA" id="ARBA00022801"/>
    </source>
</evidence>
<evidence type="ECO:0000256" key="10">
    <source>
        <dbReference type="ARBA" id="ARBA00022857"/>
    </source>
</evidence>
<feature type="binding site" evidence="17">
    <location>
        <position position="183"/>
    </location>
    <ligand>
        <name>substrate</name>
    </ligand>
</feature>
<evidence type="ECO:0000256" key="18">
    <source>
        <dbReference type="PIRSR" id="PIRSR006769-3"/>
    </source>
</evidence>
<dbReference type="STRING" id="84029.CROST_30840"/>
<dbReference type="Gene3D" id="3.40.140.10">
    <property type="entry name" value="Cytidine Deaminase, domain 2"/>
    <property type="match status" value="1"/>
</dbReference>
<dbReference type="NCBIfam" id="TIGR00326">
    <property type="entry name" value="eubact_ribD"/>
    <property type="match status" value="1"/>
</dbReference>
<name>A0A1S8MG73_9CLOT</name>
<dbReference type="PANTHER" id="PTHR38011:SF7">
    <property type="entry name" value="2,5-DIAMINO-6-RIBOSYLAMINO-4(3H)-PYRIMIDINONE 5'-PHOSPHATE REDUCTASE"/>
    <property type="match status" value="1"/>
</dbReference>
<dbReference type="InterPro" id="IPR002125">
    <property type="entry name" value="CMP_dCMP_dom"/>
</dbReference>
<dbReference type="Gene3D" id="3.40.430.10">
    <property type="entry name" value="Dihydrofolate Reductase, subunit A"/>
    <property type="match status" value="1"/>
</dbReference>
<keyword evidence="20" id="KW-1185">Reference proteome</keyword>
<feature type="active site" description="Proton donor" evidence="16">
    <location>
        <position position="51"/>
    </location>
</feature>
<evidence type="ECO:0000256" key="4">
    <source>
        <dbReference type="ARBA" id="ARBA00005259"/>
    </source>
</evidence>
<comment type="pathway">
    <text evidence="3 15">Cofactor biosynthesis; riboflavin biosynthesis; 5-amino-6-(D-ribitylamino)uracil from GTP: step 3/4.</text>
</comment>
<evidence type="ECO:0000256" key="13">
    <source>
        <dbReference type="ARBA" id="ARBA00049861"/>
    </source>
</evidence>